<dbReference type="GO" id="GO:0043531">
    <property type="term" value="F:ADP binding"/>
    <property type="evidence" value="ECO:0007669"/>
    <property type="project" value="InterPro"/>
</dbReference>
<dbReference type="Pfam" id="PF23598">
    <property type="entry name" value="LRR_14"/>
    <property type="match status" value="1"/>
</dbReference>
<dbReference type="SUPFAM" id="SSF52058">
    <property type="entry name" value="L domain-like"/>
    <property type="match status" value="1"/>
</dbReference>
<dbReference type="InterPro" id="IPR001611">
    <property type="entry name" value="Leu-rich_rpt"/>
</dbReference>
<feature type="region of interest" description="Disordered" evidence="6">
    <location>
        <begin position="145"/>
        <end position="164"/>
    </location>
</feature>
<feature type="domain" description="AAA+ ATPase" evidence="7">
    <location>
        <begin position="183"/>
        <end position="328"/>
    </location>
</feature>
<gene>
    <name evidence="8" type="ORF">Nepgr_025780</name>
</gene>
<evidence type="ECO:0000256" key="1">
    <source>
        <dbReference type="ARBA" id="ARBA00008894"/>
    </source>
</evidence>
<evidence type="ECO:0000256" key="5">
    <source>
        <dbReference type="SAM" id="Coils"/>
    </source>
</evidence>
<dbReference type="Pfam" id="PF23247">
    <property type="entry name" value="LRR_RPS2"/>
    <property type="match status" value="3"/>
</dbReference>
<comment type="similarity">
    <text evidence="1">Belongs to the disease resistance NB-LRR family.</text>
</comment>
<dbReference type="InterPro" id="IPR002182">
    <property type="entry name" value="NB-ARC"/>
</dbReference>
<dbReference type="Gene3D" id="3.80.10.10">
    <property type="entry name" value="Ribonuclease Inhibitor"/>
    <property type="match status" value="4"/>
</dbReference>
<keyword evidence="2" id="KW-0677">Repeat</keyword>
<dbReference type="InterPro" id="IPR057135">
    <property type="entry name" value="At4g27190-like_LRR"/>
</dbReference>
<keyword evidence="4" id="KW-0547">Nucleotide-binding</keyword>
<dbReference type="GO" id="GO:0006952">
    <property type="term" value="P:defense response"/>
    <property type="evidence" value="ECO:0007669"/>
    <property type="project" value="UniProtKB-KW"/>
</dbReference>
<dbReference type="SUPFAM" id="SSF52540">
    <property type="entry name" value="P-loop containing nucleoside triphosphate hydrolases"/>
    <property type="match status" value="1"/>
</dbReference>
<dbReference type="EMBL" id="BSYO01000027">
    <property type="protein sequence ID" value="GMH23937.1"/>
    <property type="molecule type" value="Genomic_DNA"/>
</dbReference>
<evidence type="ECO:0000313" key="9">
    <source>
        <dbReference type="Proteomes" id="UP001279734"/>
    </source>
</evidence>
<dbReference type="SUPFAM" id="SSF52047">
    <property type="entry name" value="RNI-like"/>
    <property type="match status" value="2"/>
</dbReference>
<dbReference type="Gene3D" id="1.10.8.430">
    <property type="entry name" value="Helical domain of apoptotic protease-activating factors"/>
    <property type="match status" value="1"/>
</dbReference>
<evidence type="ECO:0000256" key="6">
    <source>
        <dbReference type="SAM" id="MobiDB-lite"/>
    </source>
</evidence>
<dbReference type="GO" id="GO:0005524">
    <property type="term" value="F:ATP binding"/>
    <property type="evidence" value="ECO:0007669"/>
    <property type="project" value="UniProtKB-KW"/>
</dbReference>
<feature type="coiled-coil region" evidence="5">
    <location>
        <begin position="31"/>
        <end position="58"/>
    </location>
</feature>
<dbReference type="SMART" id="SM00382">
    <property type="entry name" value="AAA"/>
    <property type="match status" value="1"/>
</dbReference>
<reference evidence="8" key="1">
    <citation type="submission" date="2023-05" db="EMBL/GenBank/DDBJ databases">
        <title>Nepenthes gracilis genome sequencing.</title>
        <authorList>
            <person name="Fukushima K."/>
        </authorList>
    </citation>
    <scope>NUCLEOTIDE SEQUENCE</scope>
    <source>
        <strain evidence="8">SING2019-196</strain>
    </source>
</reference>
<dbReference type="Gene3D" id="3.40.50.300">
    <property type="entry name" value="P-loop containing nucleotide triphosphate hydrolases"/>
    <property type="match status" value="1"/>
</dbReference>
<accession>A0AAD3XZT8</accession>
<evidence type="ECO:0000256" key="2">
    <source>
        <dbReference type="ARBA" id="ARBA00022737"/>
    </source>
</evidence>
<dbReference type="InterPro" id="IPR055414">
    <property type="entry name" value="LRR_R13L4/SHOC2-like"/>
</dbReference>
<dbReference type="InterPro" id="IPR050905">
    <property type="entry name" value="Plant_NBS-LRR"/>
</dbReference>
<dbReference type="InterPro" id="IPR003593">
    <property type="entry name" value="AAA+_ATPase"/>
</dbReference>
<dbReference type="PRINTS" id="PR00364">
    <property type="entry name" value="DISEASERSIST"/>
</dbReference>
<dbReference type="InterPro" id="IPR027417">
    <property type="entry name" value="P-loop_NTPase"/>
</dbReference>
<dbReference type="Pfam" id="PF00931">
    <property type="entry name" value="NB-ARC"/>
    <property type="match status" value="1"/>
</dbReference>
<dbReference type="InterPro" id="IPR042197">
    <property type="entry name" value="Apaf_helical"/>
</dbReference>
<proteinExistence type="inferred from homology"/>
<dbReference type="Proteomes" id="UP001279734">
    <property type="component" value="Unassembled WGS sequence"/>
</dbReference>
<keyword evidence="3" id="KW-0611">Plant defense</keyword>
<name>A0AAD3XZT8_NEPGR</name>
<keyword evidence="5" id="KW-0175">Coiled coil</keyword>
<evidence type="ECO:0000256" key="3">
    <source>
        <dbReference type="ARBA" id="ARBA00022821"/>
    </source>
</evidence>
<evidence type="ECO:0000256" key="4">
    <source>
        <dbReference type="ARBA" id="ARBA00022840"/>
    </source>
</evidence>
<keyword evidence="9" id="KW-1185">Reference proteome</keyword>
<sequence length="1520" mass="175204">MEAVATGAGGQAAGNYLVLAIAKIKKELSYIRHYKDIMKDLRKKHDELETLKLQIEGEVKAGERKREMIGPLFHDLLREAEEFLANDEWSDFMDENKIKEKDRCCFGLLHCNLIYRYLISRRATKKFEITKEKIKKMEDCNSRAVTLPGEPPKLGSMPTVHSKSLASRESTLNKTMEVLKDKEIRVIGIYGMGGVGKTTMIEEVARRAEADGSFKVLIAEISQAPDVLKIQQQIAERIPLKLQEHKSATERAREIHDKLMKLNHKNEDDRMSKKETRQVVVILDNMWKKLDLDSVGIPHDCKIVLTTRREHVCHDMEVDKKFELQGLNDAEATKLFLERARRPLDHDDGYKSVTEELVKKCGGLPLAIVTLANTLRDRNLLDWQYTAAHLRSSSSVRVGGTMEENVYSILKWSYNFISSEEMKKFFLLCCLFPLGLSIPIRDLMRYGAGLGLFQYMNSLSEAIEQAYSWAAELKSSSLLLEAEDEQHVKIHDVVREASMSIVVTGENIFQVGSFPRWIMEETFQTYTAISMTYVDNDMPLGQFEFPKLEILLLKGSQQSQVPNEFFQGMKSLKVLVISDMESQTLPSSITELKNLRTLHLEHCELSDISQITSLTNLLFLSLRESKIRELPKEFGNLGKLKVLDLTECSITENMPAGIIARLTKLEGLYMRSDKNLVVLSAENLVELKFLSYLNVLEMHVPSIHYLPENLLFPHLAQFSISISSTLFDTPFELHCYTPKLYYKLQECHHTKLLFLKTIDAGEPLKQCINCLLEEAEHLSLKRIRRLKNVVDSLDKDGFKKLKCLHVQDCHDMEYIVTASDLNEDGGAFPKLEYLTVRKKMDNLKAICHGPPPHHSFYHLKRLKLFGLSRLQNFWDDHDIHNNQPFFNEKLKFPSLEKLDITDVQGIEELWHLADVEEKDPAFPRLEYLRLSKLSKLRSIWRSNDIVIHQSFRNLKSLAVLRCPKLEVLCPFSVATSLKQLHTLTVYNSENMKEIIGKETEEMNNDIEMIIFPKLGNIKLHELPSLEFFFRKSIRLVFPSLESINCYYLKKFMTFVSSEYPGDSDTLFNDKIALPAIKRITLFEVDGLQEIWGNQLNATLFNKLERLDICFAKKVTKVFSLDAIKHMQNLKELQLRQFQLAEEFVELMEFYNDDVENSILLPQLRELIMDSFPRLKWIPWKKLALQNLRYLEISKINGLTSLFPVSVCMMLANLEALSVSDCLNMKEIVGEELGDTNTVEVKVVFPHLNSLTLGNLPAFQTLSTNNVIIGFPSIEKVAFHDFQTPIALDLLQRLQHVRELELRECESLSELFGLEGRAPTIPPRLRKLTLHAMPNLQSIPWMVFPTEKIRHISISSMDGLRFLFPASLSSEEFAHLVEIHIELCNCIERVLEDTSNNAALTTVVFPRVRIIKLYYLQNLRSFSSENYHALKFPSLEEVKIERCPNMKTFSYGSLIIQRPCKISIDWDIQKESSDLNEVIRDWREIRRRCESRFRDRRKNRWSLNGSDSLIGIISLCVILSS</sequence>
<organism evidence="8 9">
    <name type="scientific">Nepenthes gracilis</name>
    <name type="common">Slender pitcher plant</name>
    <dbReference type="NCBI Taxonomy" id="150966"/>
    <lineage>
        <taxon>Eukaryota</taxon>
        <taxon>Viridiplantae</taxon>
        <taxon>Streptophyta</taxon>
        <taxon>Embryophyta</taxon>
        <taxon>Tracheophyta</taxon>
        <taxon>Spermatophyta</taxon>
        <taxon>Magnoliopsida</taxon>
        <taxon>eudicotyledons</taxon>
        <taxon>Gunneridae</taxon>
        <taxon>Pentapetalae</taxon>
        <taxon>Caryophyllales</taxon>
        <taxon>Nepenthaceae</taxon>
        <taxon>Nepenthes</taxon>
    </lineage>
</organism>
<dbReference type="PANTHER" id="PTHR33463">
    <property type="entry name" value="NB-ARC DOMAIN-CONTAINING PROTEIN-RELATED"/>
    <property type="match status" value="1"/>
</dbReference>
<comment type="caution">
    <text evidence="8">The sequence shown here is derived from an EMBL/GenBank/DDBJ whole genome shotgun (WGS) entry which is preliminary data.</text>
</comment>
<dbReference type="PANTHER" id="PTHR33463:SF218">
    <property type="entry name" value="DISEASE RESISTANCE PROTEIN RPS2-LIKE"/>
    <property type="match status" value="1"/>
</dbReference>
<protein>
    <recommendedName>
        <fullName evidence="7">AAA+ ATPase domain-containing protein</fullName>
    </recommendedName>
</protein>
<dbReference type="PROSITE" id="PS51450">
    <property type="entry name" value="LRR"/>
    <property type="match status" value="1"/>
</dbReference>
<evidence type="ECO:0000259" key="7">
    <source>
        <dbReference type="SMART" id="SM00382"/>
    </source>
</evidence>
<evidence type="ECO:0000313" key="8">
    <source>
        <dbReference type="EMBL" id="GMH23937.1"/>
    </source>
</evidence>
<dbReference type="CDD" id="cd01983">
    <property type="entry name" value="SIMIBI"/>
    <property type="match status" value="1"/>
</dbReference>
<keyword evidence="4" id="KW-0067">ATP-binding</keyword>
<dbReference type="InterPro" id="IPR032675">
    <property type="entry name" value="LRR_dom_sf"/>
</dbReference>